<dbReference type="EMBL" id="WTFN01000006">
    <property type="protein sequence ID" value="MWK55156.1"/>
    <property type="molecule type" value="Genomic_DNA"/>
</dbReference>
<accession>A0A7X3H6F3</accession>
<dbReference type="InterPro" id="IPR008727">
    <property type="entry name" value="PAAR_motif"/>
</dbReference>
<evidence type="ECO:0000313" key="1">
    <source>
        <dbReference type="EMBL" id="MWK55156.1"/>
    </source>
</evidence>
<name>A0A7X3H6F3_9GAMM</name>
<organism evidence="1 2">
    <name type="scientific">Metapseudomonas otitidis</name>
    <dbReference type="NCBI Taxonomy" id="319939"/>
    <lineage>
        <taxon>Bacteria</taxon>
        <taxon>Pseudomonadati</taxon>
        <taxon>Pseudomonadota</taxon>
        <taxon>Gammaproteobacteria</taxon>
        <taxon>Pseudomonadales</taxon>
        <taxon>Pseudomonadaceae</taxon>
        <taxon>Metapseudomonas</taxon>
    </lineage>
</organism>
<dbReference type="Pfam" id="PF05488">
    <property type="entry name" value="PAAR_motif"/>
    <property type="match status" value="1"/>
</dbReference>
<dbReference type="Gene3D" id="2.60.200.60">
    <property type="match status" value="2"/>
</dbReference>
<dbReference type="RefSeq" id="WP_160479995.1">
    <property type="nucleotide sequence ID" value="NZ_WTFN01000006.1"/>
</dbReference>
<evidence type="ECO:0008006" key="3">
    <source>
        <dbReference type="Google" id="ProtNLM"/>
    </source>
</evidence>
<gene>
    <name evidence="1" type="ORF">GO594_04155</name>
</gene>
<dbReference type="CDD" id="cd14743">
    <property type="entry name" value="PAAR_CT_1"/>
    <property type="match status" value="1"/>
</dbReference>
<evidence type="ECO:0000313" key="2">
    <source>
        <dbReference type="Proteomes" id="UP000461288"/>
    </source>
</evidence>
<dbReference type="Proteomes" id="UP000461288">
    <property type="component" value="Unassembled WGS sequence"/>
</dbReference>
<comment type="caution">
    <text evidence="1">The sequence shown here is derived from an EMBL/GenBank/DDBJ whole genome shotgun (WGS) entry which is preliminary data.</text>
</comment>
<protein>
    <recommendedName>
        <fullName evidence="3">Zn-binding Pro-Ala-Ala-Arg (PAAR) domain-containing protein, incolved in TypeVI secretion</fullName>
    </recommendedName>
</protein>
<dbReference type="AlphaFoldDB" id="A0A7X3H6F3"/>
<reference evidence="1 2" key="1">
    <citation type="submission" date="2019-12" db="EMBL/GenBank/DDBJ databases">
        <title>Draft genome sequence of Pseudomonas otitidis recovered from a chicken carcass.</title>
        <authorList>
            <person name="Vieira T.R."/>
            <person name="Oliviera E.F.C."/>
            <person name="Silva N.M.V."/>
            <person name="Sambrano G.E."/>
            <person name="Cibulski S.P."/>
            <person name="Cardoso M.R.I."/>
        </authorList>
    </citation>
    <scope>NUCLEOTIDE SEQUENCE [LARGE SCALE GENOMIC DNA]</scope>
    <source>
        <strain evidence="1 2">25_K</strain>
    </source>
</reference>
<proteinExistence type="predicted"/>
<sequence length="179" mass="18332">MSGKPAARITDPTLCPLPGHGVTPIVAGSADVLFDGLSATRQGDPAACGGVMVGNLATTVFINGRNAATVGSVGSHGNLVISGSGSVIIGDSHTPAPFLKPASLLQLKTYAISFFITDSESGEPIASREFVALVDGVQHAGFTDSNGIAFIEAPSEDSEIILHVKFRSPARILDEMGED</sequence>